<gene>
    <name evidence="1" type="ORF">RPERSI_LOCUS30262</name>
</gene>
<proteinExistence type="predicted"/>
<feature type="non-terminal residue" evidence="1">
    <location>
        <position position="1"/>
    </location>
</feature>
<protein>
    <submittedName>
        <fullName evidence="1">9330_t:CDS:1</fullName>
    </submittedName>
</protein>
<organism evidence="1 2">
    <name type="scientific">Racocetra persica</name>
    <dbReference type="NCBI Taxonomy" id="160502"/>
    <lineage>
        <taxon>Eukaryota</taxon>
        <taxon>Fungi</taxon>
        <taxon>Fungi incertae sedis</taxon>
        <taxon>Mucoromycota</taxon>
        <taxon>Glomeromycotina</taxon>
        <taxon>Glomeromycetes</taxon>
        <taxon>Diversisporales</taxon>
        <taxon>Gigasporaceae</taxon>
        <taxon>Racocetra</taxon>
    </lineage>
</organism>
<evidence type="ECO:0000313" key="1">
    <source>
        <dbReference type="EMBL" id="CAG8837319.1"/>
    </source>
</evidence>
<evidence type="ECO:0000313" key="2">
    <source>
        <dbReference type="Proteomes" id="UP000789920"/>
    </source>
</evidence>
<keyword evidence="2" id="KW-1185">Reference proteome</keyword>
<name>A0ACA9SI13_9GLOM</name>
<feature type="non-terminal residue" evidence="1">
    <location>
        <position position="138"/>
    </location>
</feature>
<dbReference type="EMBL" id="CAJVQC010117323">
    <property type="protein sequence ID" value="CAG8837319.1"/>
    <property type="molecule type" value="Genomic_DNA"/>
</dbReference>
<reference evidence="1" key="1">
    <citation type="submission" date="2021-06" db="EMBL/GenBank/DDBJ databases">
        <authorList>
            <person name="Kallberg Y."/>
            <person name="Tangrot J."/>
            <person name="Rosling A."/>
        </authorList>
    </citation>
    <scope>NUCLEOTIDE SEQUENCE</scope>
    <source>
        <strain evidence="1">MA461A</strain>
    </source>
</reference>
<dbReference type="Proteomes" id="UP000789920">
    <property type="component" value="Unassembled WGS sequence"/>
</dbReference>
<comment type="caution">
    <text evidence="1">The sequence shown here is derived from an EMBL/GenBank/DDBJ whole genome shotgun (WGS) entry which is preliminary data.</text>
</comment>
<sequence>PVMLTIISKRWLLFPDKDQVDSYHLKNNLTSNNSDNSLIKFRLYEIEARYMNFPDKQQKSTLLQRLDDILAVLEIKLSEIKLPEKIIKKGHPSETKRLPIVLELIEAGVKKKKKTDDIRKKQIEDINAQQNALMAYIE</sequence>
<accession>A0ACA9SI13</accession>